<evidence type="ECO:0000313" key="16">
    <source>
        <dbReference type="EMBL" id="QQL31497.1"/>
    </source>
</evidence>
<evidence type="ECO:0000313" key="30">
    <source>
        <dbReference type="EMBL" id="TYL70637.1"/>
    </source>
</evidence>
<evidence type="ECO:0000313" key="11">
    <source>
        <dbReference type="EMBL" id="NGN75862.1"/>
    </source>
</evidence>
<dbReference type="PROSITE" id="PS51100">
    <property type="entry name" value="PTS_EIIB_TYPE_3"/>
    <property type="match status" value="1"/>
</dbReference>
<dbReference type="EMBL" id="NCMJ01000084">
    <property type="protein sequence ID" value="PLE26863.1"/>
    <property type="molecule type" value="Genomic_DNA"/>
</dbReference>
<dbReference type="RefSeq" id="WP_004180042.1">
    <property type="nucleotide sequence ID" value="NZ_AP018671.1"/>
</dbReference>
<reference evidence="11 49" key="15">
    <citation type="submission" date="2020-02" db="EMBL/GenBank/DDBJ databases">
        <title>Klebsiella pneumoniae genome sequencing and assembly.</title>
        <authorList>
            <person name="Starkova P.S."/>
            <person name="Sulyan O.S."/>
            <person name="Likholetova D.V."/>
            <person name="Ageevets V.A."/>
            <person name="Lazareva I.V."/>
            <person name="Sopova J.V."/>
            <person name="Sidorenko S.V."/>
        </authorList>
    </citation>
    <scope>NUCLEOTIDE SEQUENCE [LARGE SCALE GENOMIC DNA]</scope>
    <source>
        <strain evidence="11 49">2429</strain>
    </source>
</reference>
<dbReference type="EMBL" id="UFEU01000005">
    <property type="protein sequence ID" value="SSK31326.1"/>
    <property type="molecule type" value="Genomic_DNA"/>
</dbReference>
<evidence type="ECO:0000313" key="40">
    <source>
        <dbReference type="Proteomes" id="UP000258253"/>
    </source>
</evidence>
<dbReference type="EMBL" id="NDBK01000128">
    <property type="protein sequence ID" value="OVF63268.1"/>
    <property type="molecule type" value="Genomic_DNA"/>
</dbReference>
<dbReference type="Gene3D" id="3.40.50.2300">
    <property type="match status" value="1"/>
</dbReference>
<dbReference type="Proteomes" id="UP000254657">
    <property type="component" value="Unassembled WGS sequence"/>
</dbReference>
<organism evidence="22 37">
    <name type="scientific">Klebsiella pneumoniae</name>
    <dbReference type="NCBI Taxonomy" id="573"/>
    <lineage>
        <taxon>Bacteria</taxon>
        <taxon>Pseudomonadati</taxon>
        <taxon>Pseudomonadota</taxon>
        <taxon>Gammaproteobacteria</taxon>
        <taxon>Enterobacterales</taxon>
        <taxon>Enterobacteriaceae</taxon>
        <taxon>Klebsiella/Raoultella group</taxon>
        <taxon>Klebsiella</taxon>
        <taxon>Klebsiella pneumoniae complex</taxon>
    </lineage>
</organism>
<dbReference type="EC" id="2.7.1.69" evidence="25"/>
<feature type="domain" description="PTS EIIB type-3" evidence="8">
    <location>
        <begin position="1"/>
        <end position="106"/>
    </location>
</feature>
<evidence type="ECO:0000313" key="39">
    <source>
        <dbReference type="Proteomes" id="UP000257587"/>
    </source>
</evidence>
<evidence type="ECO:0000313" key="26">
    <source>
        <dbReference type="EMBL" id="SXN31598.1"/>
    </source>
</evidence>
<evidence type="ECO:0000313" key="28">
    <source>
        <dbReference type="EMBL" id="SYR38901.1"/>
    </source>
</evidence>
<dbReference type="EMBL" id="CAAHCC010000002">
    <property type="protein sequence ID" value="VGK79688.1"/>
    <property type="molecule type" value="Genomic_DNA"/>
</dbReference>
<dbReference type="Proteomes" id="UP000257587">
    <property type="component" value="Unassembled WGS sequence"/>
</dbReference>
<dbReference type="InterPro" id="IPR003501">
    <property type="entry name" value="PTS_EIIB_2/3"/>
</dbReference>
<dbReference type="EMBL" id="WNPO01000004">
    <property type="protein sequence ID" value="MUA38550.1"/>
    <property type="molecule type" value="Genomic_DNA"/>
</dbReference>
<dbReference type="AlphaFoldDB" id="A0A081LYY9"/>
<reference evidence="18" key="4">
    <citation type="submission" date="2018-07" db="EMBL/GenBank/DDBJ databases">
        <title>Draft genome sequence of Klebsiella pneumoniae K293.</title>
        <authorList>
            <person name="He F."/>
        </authorList>
    </citation>
    <scope>NUCLEOTIDE SEQUENCE</scope>
    <source>
        <strain evidence="18">K293</strain>
    </source>
</reference>
<evidence type="ECO:0000313" key="50">
    <source>
        <dbReference type="Proteomes" id="UP000485085"/>
    </source>
</evidence>
<reference evidence="36 37" key="3">
    <citation type="submission" date="2018-06" db="EMBL/GenBank/DDBJ databases">
        <authorList>
            <consortium name="Pathogen Informatics"/>
            <person name="Doyle S."/>
        </authorList>
    </citation>
    <scope>NUCLEOTIDE SEQUENCE [LARGE SCALE GENOMIC DNA]</scope>
    <source>
        <strain evidence="23 38">NCTC13443</strain>
        <strain evidence="24 36">NCTC5051</strain>
        <strain evidence="22 37">NCTC9140</strain>
    </source>
</reference>
<dbReference type="EMBL" id="UGKT01000001">
    <property type="protein sequence ID" value="STT03673.1"/>
    <property type="molecule type" value="Genomic_DNA"/>
</dbReference>
<evidence type="ECO:0000313" key="35">
    <source>
        <dbReference type="Proteomes" id="UP000252603"/>
    </source>
</evidence>
<reference evidence="16 51" key="16">
    <citation type="submission" date="2020-12" db="EMBL/GenBank/DDBJ databases">
        <title>The complete genome of Klebsiella pneumoniae strain 090374.</title>
        <authorList>
            <person name="Wei L."/>
            <person name="Wen H."/>
            <person name="Liu L."/>
            <person name="Feng Y."/>
            <person name="Zong Z."/>
        </authorList>
    </citation>
    <scope>NUCLEOTIDE SEQUENCE [LARGE SCALE GENOMIC DNA]</scope>
    <source>
        <strain evidence="16 51">WCHKP090374</strain>
    </source>
</reference>
<dbReference type="Proteomes" id="UP000254141">
    <property type="component" value="Unassembled WGS sequence"/>
</dbReference>
<keyword evidence="1" id="KW-0813">Transport</keyword>
<reference evidence="17" key="7">
    <citation type="submission" date="2018-08" db="EMBL/GenBank/DDBJ databases">
        <title>Klebsiella pneumoniae genome sequencing and assembly.</title>
        <authorList>
            <person name="Martins R.C.R."/>
            <person name="Perdigao-Neto L.V."/>
            <person name="Costa S.F."/>
            <person name="Levin A.S.S."/>
        </authorList>
    </citation>
    <scope>NUCLEOTIDE SEQUENCE</scope>
    <source>
        <strain evidence="17">BC_5001</strain>
    </source>
</reference>
<dbReference type="EC" id="2.7.1.191" evidence="20"/>
<dbReference type="EMBL" id="WJWF01000004">
    <property type="protein sequence ID" value="MRL34825.1"/>
    <property type="molecule type" value="Genomic_DNA"/>
</dbReference>
<dbReference type="InterPro" id="IPR051819">
    <property type="entry name" value="PTS_sugar-specific_EIIB"/>
</dbReference>
<evidence type="ECO:0000313" key="22">
    <source>
        <dbReference type="EMBL" id="STS82879.1"/>
    </source>
</evidence>
<evidence type="ECO:0000313" key="14">
    <source>
        <dbReference type="EMBL" id="QEP91357.1"/>
    </source>
</evidence>
<keyword evidence="6" id="KW-0418">Kinase</keyword>
<evidence type="ECO:0000313" key="32">
    <source>
        <dbReference type="Proteomes" id="UP000077826"/>
    </source>
</evidence>
<dbReference type="EMBL" id="UGLU01000001">
    <property type="protein sequence ID" value="STU50984.1"/>
    <property type="molecule type" value="Genomic_DNA"/>
</dbReference>
<reference evidence="17" key="5">
    <citation type="submission" date="2018-07" db="EMBL/GenBank/DDBJ databases">
        <authorList>
            <person name="Martins R.C."/>
            <person name="Perdigao-Neto L.V."/>
            <person name="Costa S.F."/>
            <person name="Levin A.S.S."/>
        </authorList>
    </citation>
    <scope>NUCLEOTIDE SEQUENCE</scope>
    <source>
        <strain evidence="17">BC_5001</strain>
    </source>
</reference>
<dbReference type="EMBL" id="FLDK01000002">
    <property type="protein sequence ID" value="SBG98994.1"/>
    <property type="molecule type" value="Genomic_DNA"/>
</dbReference>
<evidence type="ECO:0000313" key="44">
    <source>
        <dbReference type="Proteomes" id="UP000294951"/>
    </source>
</evidence>
<dbReference type="EMBL" id="RCZY01000002">
    <property type="protein sequence ID" value="RRE44125.1"/>
    <property type="molecule type" value="Genomic_DNA"/>
</dbReference>
<reference evidence="21 35" key="6">
    <citation type="submission" date="2018-07" db="EMBL/GenBank/DDBJ databases">
        <authorList>
            <consortium name="Pathogen Informatics"/>
        </authorList>
    </citation>
    <scope>NUCLEOTIDE SEQUENCE [LARGE SCALE GENOMIC DNA]</scope>
    <source>
        <strain evidence="21 35">4300STDY6470422</strain>
        <strain evidence="31 47">5012STDY7626430</strain>
        <strain evidence="25 39">EuSCAPE_AT002</strain>
        <strain evidence="26 42">EuSCAPE_AT029</strain>
        <strain evidence="28 40">EuSCAPE_HU047</strain>
        <strain evidence="27 41">EuSCAPE_IT093</strain>
        <strain evidence="32">k480</strain>
        <strain evidence="20">K480</strain>
    </source>
</reference>
<keyword evidence="5" id="KW-0598">Phosphotransferase system</keyword>
<evidence type="ECO:0000256" key="5">
    <source>
        <dbReference type="ARBA" id="ARBA00022683"/>
    </source>
</evidence>
<accession>A0A514YTP3</accession>
<dbReference type="InterPro" id="IPR013012">
    <property type="entry name" value="PTS_EIIB_3"/>
</dbReference>
<evidence type="ECO:0000313" key="37">
    <source>
        <dbReference type="Proteomes" id="UP000254938"/>
    </source>
</evidence>
<gene>
    <name evidence="22" type="primary">gmuB_3</name>
    <name evidence="20" type="synonym">gmuB_1</name>
    <name evidence="24" type="synonym">gmuB_2</name>
    <name evidence="12" type="ORF">B5L96_30395</name>
    <name evidence="13" type="ORF">B6I68_15140</name>
    <name evidence="17" type="ORF">DM078_14830</name>
    <name evidence="18" type="ORF">DW286_05535</name>
    <name evidence="29" type="ORF">E1814_02305</name>
    <name evidence="19" type="ORF">EAO28_28390</name>
    <name evidence="30" type="ORF">FXN67_29625</name>
    <name evidence="14" type="ORF">FZ929_03035</name>
    <name evidence="11" type="ORF">G4V31_27690</name>
    <name evidence="15" type="ORF">GJJ08_012985</name>
    <name evidence="9" type="ORF">GJJ18_05180</name>
    <name evidence="10" type="ORF">GNF00_01655</name>
    <name evidence="16" type="ORF">H3G96_014920</name>
    <name evidence="23" type="ORF">NCTC13443_04039</name>
    <name evidence="24" type="ORF">NCTC5051_02575</name>
    <name evidence="22" type="ORF">NCTC9140_04631</name>
    <name evidence="20" type="ORF">SAMEA2273558_01254</name>
    <name evidence="25" type="ORF">SAMEA3499874_04222</name>
    <name evidence="26" type="ORF">SAMEA3499901_02627</name>
    <name evidence="27" type="ORF">SAMEA3515122_01166</name>
    <name evidence="28" type="ORF">SAMEA3538828_02409</name>
    <name evidence="21" type="ORF">SAMEA4364603_02173</name>
    <name evidence="31" type="ORF">SAMEA4873632_01865</name>
</gene>
<evidence type="ECO:0000256" key="3">
    <source>
        <dbReference type="ARBA" id="ARBA00022597"/>
    </source>
</evidence>
<dbReference type="Pfam" id="PF02302">
    <property type="entry name" value="PTS_IIB"/>
    <property type="match status" value="1"/>
</dbReference>
<evidence type="ECO:0000313" key="20">
    <source>
        <dbReference type="EMBL" id="SBG98994.1"/>
    </source>
</evidence>
<evidence type="ECO:0000256" key="6">
    <source>
        <dbReference type="ARBA" id="ARBA00022777"/>
    </source>
</evidence>
<evidence type="ECO:0000313" key="45">
    <source>
        <dbReference type="Proteomes" id="UP000322977"/>
    </source>
</evidence>
<keyword evidence="3 9" id="KW-0762">Sugar transport</keyword>
<evidence type="ECO:0000313" key="38">
    <source>
        <dbReference type="Proteomes" id="UP000255518"/>
    </source>
</evidence>
<dbReference type="Proteomes" id="UP000253559">
    <property type="component" value="Unassembled WGS sequence"/>
</dbReference>
<keyword evidence="2" id="KW-0597">Phosphoprotein</keyword>
<evidence type="ECO:0000313" key="43">
    <source>
        <dbReference type="Proteomes" id="UP000272440"/>
    </source>
</evidence>
<evidence type="ECO:0000313" key="36">
    <source>
        <dbReference type="Proteomes" id="UP000254141"/>
    </source>
</evidence>
<dbReference type="EMBL" id="CP043669">
    <property type="protein sequence ID" value="QEP91357.1"/>
    <property type="molecule type" value="Genomic_DNA"/>
</dbReference>
<dbReference type="EMBL" id="UKGE01000010">
    <property type="protein sequence ID" value="SXN31598.1"/>
    <property type="molecule type" value="Genomic_DNA"/>
</dbReference>
<dbReference type="Proteomes" id="UP000294951">
    <property type="component" value="Unassembled WGS sequence"/>
</dbReference>
<dbReference type="Proteomes" id="UP000479475">
    <property type="component" value="Unassembled WGS sequence"/>
</dbReference>
<dbReference type="Proteomes" id="UP000254938">
    <property type="component" value="Unassembled WGS sequence"/>
</dbReference>
<dbReference type="Proteomes" id="UP000258673">
    <property type="component" value="Unassembled WGS sequence"/>
</dbReference>
<dbReference type="EMBL" id="ULCI01000009">
    <property type="protein sequence ID" value="SYR38901.1"/>
    <property type="molecule type" value="Genomic_DNA"/>
</dbReference>
<dbReference type="EMBL" id="UKAW01000015">
    <property type="protein sequence ID" value="SXG18324.1"/>
    <property type="molecule type" value="Genomic_DNA"/>
</dbReference>
<dbReference type="Proteomes" id="UP000322977">
    <property type="component" value="Unassembled WGS sequence"/>
</dbReference>
<dbReference type="CDD" id="cd05564">
    <property type="entry name" value="PTS_IIB_chitobiose_lichenan"/>
    <property type="match status" value="1"/>
</dbReference>
<dbReference type="EMBL" id="CP066534">
    <property type="protein sequence ID" value="QQL31497.1"/>
    <property type="molecule type" value="Genomic_DNA"/>
</dbReference>
<dbReference type="GO" id="GO:0009401">
    <property type="term" value="P:phosphoenolpyruvate-dependent sugar phosphotransferase system"/>
    <property type="evidence" value="ECO:0007669"/>
    <property type="project" value="UniProtKB-KW"/>
</dbReference>
<dbReference type="GO" id="GO:0008982">
    <property type="term" value="F:protein-N(PI)-phosphohistidine-sugar phosphotransferase activity"/>
    <property type="evidence" value="ECO:0007669"/>
    <property type="project" value="InterPro"/>
</dbReference>
<evidence type="ECO:0000313" key="19">
    <source>
        <dbReference type="EMBL" id="RRE44125.1"/>
    </source>
</evidence>
<dbReference type="Proteomes" id="UP000532829">
    <property type="component" value="Chromosome"/>
</dbReference>
<dbReference type="Proteomes" id="UP000259975">
    <property type="component" value="Unassembled WGS sequence"/>
</dbReference>
<keyword evidence="4 22" id="KW-0808">Transferase</keyword>
<evidence type="ECO:0000313" key="47">
    <source>
        <dbReference type="Proteomes" id="UP000376235"/>
    </source>
</evidence>
<evidence type="ECO:0000256" key="1">
    <source>
        <dbReference type="ARBA" id="ARBA00022448"/>
    </source>
</evidence>
<dbReference type="EMBL" id="JAAKYD010000041">
    <property type="protein sequence ID" value="NGN75862.1"/>
    <property type="molecule type" value="Genomic_DNA"/>
</dbReference>
<dbReference type="EMBL" id="CP063008">
    <property type="protein sequence ID" value="QOU54239.1"/>
    <property type="molecule type" value="Genomic_DNA"/>
</dbReference>
<reference evidence="13 34" key="1">
    <citation type="journal article" date="2017" name="J. Infect. Dis.">
        <title>An Analysis of the Epidemic of Klebsiella pneumoniae Carbapenemase-Producing K. pneumoniae: Convergence of Two Evolutionary Mechanisms Creates the Perfect Storm.</title>
        <authorList>
            <person name="Rojas L.J."/>
            <person name="Weinstock G.M."/>
            <person name="De La Cadena E."/>
            <person name="Diaz L."/>
            <person name="Rios R."/>
            <person name="Hanson B.M."/>
            <person name="Brown J.S."/>
            <person name="Vats P."/>
            <person name="Phillips D.S."/>
            <person name="Nguyen H."/>
            <person name="Hujer K.M."/>
            <person name="Correa A."/>
            <person name="Adams M.D."/>
            <person name="Perez F."/>
            <person name="Sodergren E."/>
            <person name="Narechania A."/>
            <person name="Planet P.J."/>
            <person name="Villegas M.V."/>
            <person name="Bonomo R.A."/>
            <person name="Arias C.A."/>
        </authorList>
    </citation>
    <scope>NUCLEOTIDE SEQUENCE [LARGE SCALE GENOMIC DNA]</scope>
    <source>
        <strain evidence="13 34">COL-Kpn30</strain>
    </source>
</reference>
<evidence type="ECO:0000313" key="48">
    <source>
        <dbReference type="Proteomes" id="UP000439817"/>
    </source>
</evidence>
<evidence type="ECO:0000313" key="41">
    <source>
        <dbReference type="Proteomes" id="UP000258673"/>
    </source>
</evidence>
<dbReference type="Proteomes" id="UP000485085">
    <property type="component" value="Unassembled WGS sequence"/>
</dbReference>
<reference evidence="30 45" key="11">
    <citation type="submission" date="2019-08" db="EMBL/GenBank/DDBJ databases">
        <title>Phenotypic and genetic characterization of extended-spectrum b-lactamase-producing hypermucoviscous Klebsiella pneumoniae from Chile.</title>
        <authorList>
            <person name="Morales-Leon F."/>
            <person name="Caro C."/>
            <person name="Opazo-Capurro A."/>
            <person name="Lincopan N."/>
            <person name="Dominguez-Yevenes M."/>
            <person name="Lima C."/>
            <person name="Bello-Toledo H."/>
            <person name="Gonzalez-Rocha G."/>
        </authorList>
    </citation>
    <scope>NUCLEOTIDE SEQUENCE [LARGE SCALE GENOMIC DNA]</scope>
    <source>
        <strain evidence="30 45">UCO-494</strain>
    </source>
</reference>
<dbReference type="EMBL" id="UKUT01000002">
    <property type="protein sequence ID" value="SYH28682.1"/>
    <property type="molecule type" value="Genomic_DNA"/>
</dbReference>
<dbReference type="Proteomes" id="UP000439817">
    <property type="component" value="Chromosome"/>
</dbReference>
<reference evidence="14 46" key="10">
    <citation type="submission" date="2019-08" db="EMBL/GenBank/DDBJ databases">
        <title>Emergence of NDM-5-producing hypervirulent Klebsiella pneumoniae from clinical infections.</title>
        <authorList>
            <person name="Shen Z."/>
            <person name="Zhang H."/>
            <person name="Li M."/>
        </authorList>
    </citation>
    <scope>NUCLEOTIDE SEQUENCE [LARGE SCALE GENOMIC DNA]</scope>
    <source>
        <strain evidence="14 46">RJ18-06</strain>
    </source>
</reference>
<dbReference type="SUPFAM" id="SSF52794">
    <property type="entry name" value="PTS system IIB component-like"/>
    <property type="match status" value="1"/>
</dbReference>
<name>A0A081LYY9_KLEPN</name>
<dbReference type="Proteomes" id="UP000252603">
    <property type="component" value="Unassembled WGS sequence"/>
</dbReference>
<evidence type="ECO:0000313" key="21">
    <source>
        <dbReference type="EMBL" id="SSK31326.1"/>
    </source>
</evidence>
<dbReference type="EMBL" id="UGKQ01000007">
    <property type="protein sequence ID" value="STS82879.1"/>
    <property type="molecule type" value="Genomic_DNA"/>
</dbReference>
<dbReference type="Proteomes" id="UP000272440">
    <property type="component" value="Unassembled WGS sequence"/>
</dbReference>
<dbReference type="InterPro" id="IPR036095">
    <property type="entry name" value="PTS_EIIB-like_sf"/>
</dbReference>
<dbReference type="Proteomes" id="UP000376235">
    <property type="component" value="Unassembled WGS sequence"/>
</dbReference>
<dbReference type="Proteomes" id="UP000258253">
    <property type="component" value="Unassembled WGS sequence"/>
</dbReference>
<dbReference type="Proteomes" id="UP000077826">
    <property type="component" value="Unassembled WGS sequence"/>
</dbReference>
<dbReference type="EMBL" id="QOHW01000010">
    <property type="protein sequence ID" value="RBZ22114.1"/>
    <property type="molecule type" value="Genomic_DNA"/>
</dbReference>
<evidence type="ECO:0000313" key="12">
    <source>
        <dbReference type="EMBL" id="OVF63268.1"/>
    </source>
</evidence>
<evidence type="ECO:0000313" key="13">
    <source>
        <dbReference type="EMBL" id="PLE26863.1"/>
    </source>
</evidence>
<evidence type="ECO:0000313" key="10">
    <source>
        <dbReference type="EMBL" id="MUA38550.1"/>
    </source>
</evidence>
<reference evidence="29 44" key="9">
    <citation type="submission" date="2019-03" db="EMBL/GenBank/DDBJ databases">
        <title>Multidrug-Resistant Klebsiella pneumoniae Clinical Bloodstream Isolates in Shanghai, China.</title>
        <authorList>
            <person name="Wang S."/>
        </authorList>
    </citation>
    <scope>NUCLEOTIDE SEQUENCE [LARGE SCALE GENOMIC DNA]</scope>
    <source>
        <strain evidence="29 44">RJ1071</strain>
    </source>
</reference>
<evidence type="ECO:0000313" key="46">
    <source>
        <dbReference type="Proteomes" id="UP000325096"/>
    </source>
</evidence>
<evidence type="ECO:0000313" key="51">
    <source>
        <dbReference type="Proteomes" id="UP000532829"/>
    </source>
</evidence>
<evidence type="ECO:0000313" key="23">
    <source>
        <dbReference type="EMBL" id="STT03673.1"/>
    </source>
</evidence>
<proteinExistence type="predicted"/>
<dbReference type="EC" id="2.7.1.-" evidence="22"/>
<evidence type="ECO:0000313" key="24">
    <source>
        <dbReference type="EMBL" id="STU50984.1"/>
    </source>
</evidence>
<evidence type="ECO:0000313" key="33">
    <source>
        <dbReference type="Proteomes" id="UP000196447"/>
    </source>
</evidence>
<protein>
    <submittedName>
        <fullName evidence="9">PTS sugar transporter subunit IIB</fullName>
    </submittedName>
    <submittedName>
        <fullName evidence="22">PTS system cellobiose-specific transporter subunit IIB</fullName>
        <ecNumber evidence="22">2.7.1.-</ecNumber>
        <ecNumber evidence="20">2.7.1.191</ecNumber>
        <ecNumber evidence="25">2.7.1.69</ecNumber>
    </submittedName>
</protein>
<dbReference type="KEGG" id="kpb:FH42_05165"/>
<dbReference type="KEGG" id="kpx:PMK1_04162"/>
<evidence type="ECO:0000313" key="42">
    <source>
        <dbReference type="Proteomes" id="UP000259975"/>
    </source>
</evidence>
<sequence length="107" mass="11646">MKKIFLCCAAGMSTSMVMNKMKQAAAAQGIAVDIIAVSMDDFDRTLPNYDCCLLGPQIKYKFEEFNKKAAAVGKRVAVIDSMDYGMMRGDKILAAALALLDEPSLNK</sequence>
<evidence type="ECO:0000313" key="17">
    <source>
        <dbReference type="EMBL" id="RBZ22114.1"/>
    </source>
</evidence>
<reference evidence="9" key="12">
    <citation type="submission" date="2019-10" db="EMBL/GenBank/DDBJ databases">
        <title>Molecular typing, antibiotic resistance determination and virulence profiling for 36 multidrug-resistant clinical Klebsiella pneumoniae isolates using second- and third-generation sequencing.</title>
        <authorList>
            <person name="Shelenkov A."/>
            <person name="Mikhaylova Y."/>
            <person name="Yanushevich Y."/>
            <person name="Samoilov A."/>
            <person name="Petrova L."/>
            <person name="Fomina V."/>
            <person name="Gusarov V."/>
            <person name="Zamyatin M."/>
            <person name="Shagin D."/>
        </authorList>
    </citation>
    <scope>NUCLEOTIDE SEQUENCE [LARGE SCALE GENOMIC DNA]</scope>
    <source>
        <strain evidence="9">CriePir115</strain>
    </source>
</reference>
<evidence type="ECO:0000313" key="15">
    <source>
        <dbReference type="EMBL" id="QOU54239.1"/>
    </source>
</evidence>
<evidence type="ECO:0000313" key="34">
    <source>
        <dbReference type="Proteomes" id="UP000234439"/>
    </source>
</evidence>
<feature type="modified residue" description="Phosphocysteine; by EIIA" evidence="7">
    <location>
        <position position="8"/>
    </location>
</feature>
<accession>A0A081LYY9</accession>
<evidence type="ECO:0000256" key="4">
    <source>
        <dbReference type="ARBA" id="ARBA00022679"/>
    </source>
</evidence>
<reference evidence="12 33" key="2">
    <citation type="submission" date="2017-03" db="EMBL/GenBank/DDBJ databases">
        <authorList>
            <person name="Fouts D."/>
            <person name="Stalin M.J."/>
            <person name="Chen L."/>
            <person name="Wright M."/>
            <person name="Sutton G."/>
            <person name="Nguyen K."/>
            <person name="Vanduin D."/>
            <person name="Rojas L."/>
            <person name="Hujer A."/>
            <person name="Hujer K."/>
            <person name="Bonomo R."/>
            <person name="Kreiswirth B."/>
            <person name="Adams M."/>
        </authorList>
    </citation>
    <scope>NUCLEOTIDE SEQUENCE [LARGE SCALE GENOMIC DNA]</scope>
    <source>
        <strain evidence="12 33">39383</strain>
    </source>
</reference>
<dbReference type="EMBL" id="SMTN01000002">
    <property type="protein sequence ID" value="TDK06359.1"/>
    <property type="molecule type" value="Genomic_DNA"/>
</dbReference>
<evidence type="ECO:0000313" key="49">
    <source>
        <dbReference type="Proteomes" id="UP000479475"/>
    </source>
</evidence>
<evidence type="ECO:0000256" key="2">
    <source>
        <dbReference type="ARBA" id="ARBA00022553"/>
    </source>
</evidence>
<evidence type="ECO:0000313" key="27">
    <source>
        <dbReference type="EMBL" id="SYH28682.1"/>
    </source>
</evidence>
<evidence type="ECO:0000256" key="7">
    <source>
        <dbReference type="PROSITE-ProRule" id="PRU00423"/>
    </source>
</evidence>
<dbReference type="EMBL" id="QRCF01000004">
    <property type="protein sequence ID" value="RDT95324.1"/>
    <property type="molecule type" value="Genomic_DNA"/>
</dbReference>
<reference evidence="15 48" key="14">
    <citation type="journal article" date="2020" name="Antibiotics">
        <title>Molecular Typing, Characterization of Antimicrobial Resistance, Virulence Profiling and Analysis of Whole-Genome Sequence of Clinical Klebsiella pneumoniae Isolates.</title>
        <authorList>
            <person name="Shelenkov A."/>
            <person name="Mikhaylova Y."/>
            <person name="Yanushevich Y."/>
            <person name="Samoilov A."/>
            <person name="Petrova L."/>
            <person name="Fomina V."/>
            <person name="Gusarov V."/>
            <person name="Zamyatin M."/>
            <person name="Shagin D."/>
            <person name="Akimkin V."/>
        </authorList>
    </citation>
    <scope>NUCLEOTIDE SEQUENCE [LARGE SCALE GENOMIC DNA]</scope>
    <source>
        <strain evidence="15 48">CriePir120</strain>
    </source>
</reference>
<dbReference type="Proteomes" id="UP000234439">
    <property type="component" value="Unassembled WGS sequence"/>
</dbReference>
<dbReference type="EMBL" id="VSSY01000085">
    <property type="protein sequence ID" value="TYL70637.1"/>
    <property type="molecule type" value="Genomic_DNA"/>
</dbReference>
<evidence type="ECO:0000313" key="9">
    <source>
        <dbReference type="EMBL" id="MRL34825.1"/>
    </source>
</evidence>
<dbReference type="Proteomes" id="UP000325096">
    <property type="component" value="Chromosome"/>
</dbReference>
<reference evidence="19 43" key="8">
    <citation type="journal article" date="2019" name="Antimicrob. Agents Chemother.">
        <title>Applying Rapid Whole Genome Sequencing to Predict Phenotypic Antimicrobial Susceptibility Testing Results Among Carbapenem-Resistant Klebsiella pneumoniae Clinical Isolates.</title>
        <authorList>
            <person name="Tamma P.D."/>
            <person name="Fan Y."/>
            <person name="Bergman Y."/>
            <person name="Pertea G."/>
            <person name="Kazmi A."/>
            <person name="Lewis S."/>
            <person name="Carroll K.C."/>
            <person name="Schatz M.C."/>
            <person name="Timp W."/>
            <person name="Simner P.J."/>
        </authorList>
    </citation>
    <scope>NUCLEOTIDE SEQUENCE [LARGE SCALE GENOMIC DNA]</scope>
    <source>
        <strain evidence="19 43">KLPN_33</strain>
    </source>
</reference>
<evidence type="ECO:0000259" key="8">
    <source>
        <dbReference type="PROSITE" id="PS51100"/>
    </source>
</evidence>
<evidence type="ECO:0000313" key="18">
    <source>
        <dbReference type="EMBL" id="RDT95324.1"/>
    </source>
</evidence>
<evidence type="ECO:0000313" key="29">
    <source>
        <dbReference type="EMBL" id="TDK06359.1"/>
    </source>
</evidence>
<dbReference type="Proteomes" id="UP000255518">
    <property type="component" value="Unassembled WGS sequence"/>
</dbReference>
<dbReference type="Proteomes" id="UP000196447">
    <property type="component" value="Unassembled WGS sequence"/>
</dbReference>
<dbReference type="GO" id="GO:0016301">
    <property type="term" value="F:kinase activity"/>
    <property type="evidence" value="ECO:0007669"/>
    <property type="project" value="UniProtKB-KW"/>
</dbReference>
<dbReference type="PANTHER" id="PTHR34581:SF2">
    <property type="entry name" value="PTS SYSTEM N,N'-DIACETYLCHITOBIOSE-SPECIFIC EIIB COMPONENT"/>
    <property type="match status" value="1"/>
</dbReference>
<evidence type="ECO:0000313" key="31">
    <source>
        <dbReference type="EMBL" id="VGK79688.1"/>
    </source>
</evidence>
<evidence type="ECO:0000313" key="25">
    <source>
        <dbReference type="EMBL" id="SXG18324.1"/>
    </source>
</evidence>
<dbReference type="PANTHER" id="PTHR34581">
    <property type="entry name" value="PTS SYSTEM N,N'-DIACETYLCHITOBIOSE-SPECIFIC EIIB COMPONENT"/>
    <property type="match status" value="1"/>
</dbReference>
<reference evidence="10 50" key="13">
    <citation type="submission" date="2019-11" db="EMBL/GenBank/DDBJ databases">
        <title>Emergence of a novel subclone of carbapenem-resistant Klebsiella pneumoniae ST11 with enhanced virulence and transmissibility: a molecular epidemiological, clinical, genomic study.</title>
        <authorList>
            <person name="Zhou K."/>
        </authorList>
    </citation>
    <scope>NUCLEOTIDE SEQUENCE [LARGE SCALE GENOMIC DNA]</scope>
    <source>
        <strain evidence="10 50">KP_38044</strain>
    </source>
</reference>